<gene>
    <name evidence="2" type="ORF">UFOPK3609_00817</name>
</gene>
<accession>A0A6J7GR41</accession>
<feature type="region of interest" description="Disordered" evidence="1">
    <location>
        <begin position="32"/>
        <end position="61"/>
    </location>
</feature>
<reference evidence="2" key="1">
    <citation type="submission" date="2020-05" db="EMBL/GenBank/DDBJ databases">
        <authorList>
            <person name="Chiriac C."/>
            <person name="Salcher M."/>
            <person name="Ghai R."/>
            <person name="Kavagutti S V."/>
        </authorList>
    </citation>
    <scope>NUCLEOTIDE SEQUENCE</scope>
</reference>
<evidence type="ECO:0000256" key="1">
    <source>
        <dbReference type="SAM" id="MobiDB-lite"/>
    </source>
</evidence>
<evidence type="ECO:0000313" key="2">
    <source>
        <dbReference type="EMBL" id="CAB4910322.1"/>
    </source>
</evidence>
<dbReference type="AlphaFoldDB" id="A0A6J7GR41"/>
<dbReference type="EMBL" id="CAFBMQ010000109">
    <property type="protein sequence ID" value="CAB4910322.1"/>
    <property type="molecule type" value="Genomic_DNA"/>
</dbReference>
<sequence length="61" mass="6936">MIRRSRNVVSILSCSRSPRTTIGIDPMMISQPIRASGSERSDLSRSDSTQVRMMFQMSCRK</sequence>
<proteinExistence type="predicted"/>
<protein>
    <submittedName>
        <fullName evidence="2">Unannotated protein</fullName>
    </submittedName>
</protein>
<name>A0A6J7GR41_9ZZZZ</name>
<organism evidence="2">
    <name type="scientific">freshwater metagenome</name>
    <dbReference type="NCBI Taxonomy" id="449393"/>
    <lineage>
        <taxon>unclassified sequences</taxon>
        <taxon>metagenomes</taxon>
        <taxon>ecological metagenomes</taxon>
    </lineage>
</organism>